<dbReference type="PANTHER" id="PTHR35004">
    <property type="entry name" value="TRANSPOSASE RV3428C-RELATED"/>
    <property type="match status" value="1"/>
</dbReference>
<evidence type="ECO:0000313" key="4">
    <source>
        <dbReference type="Proteomes" id="UP000623795"/>
    </source>
</evidence>
<feature type="compositionally biased region" description="Basic residues" evidence="1">
    <location>
        <begin position="589"/>
        <end position="601"/>
    </location>
</feature>
<dbReference type="SUPFAM" id="SSF53098">
    <property type="entry name" value="Ribonuclease H-like"/>
    <property type="match status" value="1"/>
</dbReference>
<dbReference type="InterPro" id="IPR015378">
    <property type="entry name" value="Transposase-like_Mu_C"/>
</dbReference>
<organism evidence="3 4">
    <name type="scientific">Aromatoleum toluvorans</name>
    <dbReference type="NCBI Taxonomy" id="92002"/>
    <lineage>
        <taxon>Bacteria</taxon>
        <taxon>Pseudomonadati</taxon>
        <taxon>Pseudomonadota</taxon>
        <taxon>Betaproteobacteria</taxon>
        <taxon>Rhodocyclales</taxon>
        <taxon>Rhodocyclaceae</taxon>
        <taxon>Aromatoleum</taxon>
    </lineage>
</organism>
<reference evidence="3 4" key="1">
    <citation type="submission" date="2019-12" db="EMBL/GenBank/DDBJ databases">
        <title>Comparative genomics gives insights into the taxonomy of the Azoarcus-Aromatoleum group and reveals separate origins of nif in the plant-associated Azoarcus and non-plant-associated Aromatoleum sub-groups.</title>
        <authorList>
            <person name="Lafos M."/>
            <person name="Maluk M."/>
            <person name="Batista M."/>
            <person name="Junghare M."/>
            <person name="Carmona M."/>
            <person name="Faoro H."/>
            <person name="Cruz L.M."/>
            <person name="Battistoni F."/>
            <person name="De Souza E."/>
            <person name="Pedrosa F."/>
            <person name="Chen W.-M."/>
            <person name="Poole P.S."/>
            <person name="Dixon R.A."/>
            <person name="James E.K."/>
        </authorList>
    </citation>
    <scope>NUCLEOTIDE SEQUENCE [LARGE SCALE GENOMIC DNA]</scope>
    <source>
        <strain evidence="3 4">Td21</strain>
    </source>
</reference>
<comment type="caution">
    <text evidence="3">The sequence shown here is derived from an EMBL/GenBank/DDBJ whole genome shotgun (WGS) entry which is preliminary data.</text>
</comment>
<evidence type="ECO:0000313" key="3">
    <source>
        <dbReference type="EMBL" id="NMG42641.1"/>
    </source>
</evidence>
<dbReference type="InterPro" id="IPR001584">
    <property type="entry name" value="Integrase_cat-core"/>
</dbReference>
<dbReference type="Gene3D" id="3.30.420.10">
    <property type="entry name" value="Ribonuclease H-like superfamily/Ribonuclease H"/>
    <property type="match status" value="1"/>
</dbReference>
<dbReference type="Proteomes" id="UP000623795">
    <property type="component" value="Unassembled WGS sequence"/>
</dbReference>
<accession>A0ABX1PVV2</accession>
<sequence length="653" mass="74522">MRRFSFRRGLRFLRQQRAWLVVRRLTDGSIQLEAEDGELWNVREADVIRQCAIGELVVDLENSPDCAPPVLISRDLSSYPEPLQARALRRQMYLQRLRAKGPLVFTAKALTPLIREVAAEIGDRTPPSPVSIYRWNYRYSVGSSVTDLVDHRDRLGRRRRWSPEIQEIVTMAIDTILLHKQRHPRKAVCDKVVHQVTQINRARPPENQVTAPSRATLYRYMACLEDYELTAGRHGKAVADRHYRMVLGTQKAERLLERVEIDHTPLNVLVFCTKAKLPLGKPWLTLAIDKYSRMIVGFYIGFHTPSAYSVLSCLAQAILPKEDLLKLYPDITTRWPARGFFEVLVCDNGMELHASALAMACEDFGVQLQFCPAMTPEYKGAVERVLKTINHDLIHRLPGTVFSNVTERCEYDSENLACISFDTLLHVVTKWIVEIYNQTPHRGIGMPPAKKWEMGERERILEYPAEPAQVRVILAHCTERRVFHYGVEVNGLRYNNADLQLLRRRHGEDLRVTVKYHEDDVGYIHVFDPDHKAYFEVQAIDQGYAAGLRLIQHELIRAKLRKENEKPEALAALLAKKHELQDLIHTAAHSRKMATRKRKAVMKGVDSASAHKPKSIGSRRPKTTPATPLPPSAGGPVPQFKSVRRDHDGGESA</sequence>
<protein>
    <submittedName>
        <fullName evidence="3">DDE-type integrase/transposase/recombinase</fullName>
    </submittedName>
</protein>
<feature type="compositionally biased region" description="Basic residues" evidence="1">
    <location>
        <begin position="611"/>
        <end position="622"/>
    </location>
</feature>
<evidence type="ECO:0000256" key="1">
    <source>
        <dbReference type="SAM" id="MobiDB-lite"/>
    </source>
</evidence>
<dbReference type="RefSeq" id="WP_169254552.1">
    <property type="nucleotide sequence ID" value="NZ_WTVN01000002.1"/>
</dbReference>
<keyword evidence="4" id="KW-1185">Reference proteome</keyword>
<proteinExistence type="predicted"/>
<dbReference type="InterPro" id="IPR036397">
    <property type="entry name" value="RNaseH_sf"/>
</dbReference>
<gene>
    <name evidence="3" type="ORF">GPA22_02690</name>
</gene>
<dbReference type="EMBL" id="WTVN01000002">
    <property type="protein sequence ID" value="NMG42641.1"/>
    <property type="molecule type" value="Genomic_DNA"/>
</dbReference>
<name>A0ABX1PVV2_9RHOO</name>
<feature type="compositionally biased region" description="Basic and acidic residues" evidence="1">
    <location>
        <begin position="643"/>
        <end position="653"/>
    </location>
</feature>
<feature type="domain" description="Integrase catalytic" evidence="2">
    <location>
        <begin position="247"/>
        <end position="456"/>
    </location>
</feature>
<dbReference type="Pfam" id="PF09299">
    <property type="entry name" value="Mu-transpos_C"/>
    <property type="match status" value="1"/>
</dbReference>
<dbReference type="PROSITE" id="PS50994">
    <property type="entry name" value="INTEGRASE"/>
    <property type="match status" value="1"/>
</dbReference>
<evidence type="ECO:0000259" key="2">
    <source>
        <dbReference type="PROSITE" id="PS50994"/>
    </source>
</evidence>
<dbReference type="InterPro" id="IPR012337">
    <property type="entry name" value="RNaseH-like_sf"/>
</dbReference>
<feature type="region of interest" description="Disordered" evidence="1">
    <location>
        <begin position="589"/>
        <end position="653"/>
    </location>
</feature>